<evidence type="ECO:0000313" key="2">
    <source>
        <dbReference type="Proteomes" id="UP000557307"/>
    </source>
</evidence>
<evidence type="ECO:0008006" key="3">
    <source>
        <dbReference type="Google" id="ProtNLM"/>
    </source>
</evidence>
<gene>
    <name evidence="1" type="ORF">HNQ92_003602</name>
</gene>
<accession>A0A840TR94</accession>
<organism evidence="1 2">
    <name type="scientific">Rhabdobacter roseus</name>
    <dbReference type="NCBI Taxonomy" id="1655419"/>
    <lineage>
        <taxon>Bacteria</taxon>
        <taxon>Pseudomonadati</taxon>
        <taxon>Bacteroidota</taxon>
        <taxon>Cytophagia</taxon>
        <taxon>Cytophagales</taxon>
        <taxon>Cytophagaceae</taxon>
        <taxon>Rhabdobacter</taxon>
    </lineage>
</organism>
<protein>
    <recommendedName>
        <fullName evidence="3">Lipoprotein</fullName>
    </recommendedName>
</protein>
<evidence type="ECO:0000313" key="1">
    <source>
        <dbReference type="EMBL" id="MBB5285445.1"/>
    </source>
</evidence>
<dbReference type="RefSeq" id="WP_184175581.1">
    <property type="nucleotide sequence ID" value="NZ_JACHGF010000005.1"/>
</dbReference>
<keyword evidence="2" id="KW-1185">Reference proteome</keyword>
<comment type="caution">
    <text evidence="1">The sequence shown here is derived from an EMBL/GenBank/DDBJ whole genome shotgun (WGS) entry which is preliminary data.</text>
</comment>
<dbReference type="EMBL" id="JACHGF010000005">
    <property type="protein sequence ID" value="MBB5285445.1"/>
    <property type="molecule type" value="Genomic_DNA"/>
</dbReference>
<name>A0A840TR94_9BACT</name>
<sequence length="93" mass="10096">MENKPKTLLKISTYVFFGLLLSCSGKKDVSPANCEASGERASAALNAYIADPENKTKCEAYKSALRDIFQSCPTYYTGATKQSMEELLAATCP</sequence>
<dbReference type="AlphaFoldDB" id="A0A840TR94"/>
<proteinExistence type="predicted"/>
<dbReference type="PROSITE" id="PS51257">
    <property type="entry name" value="PROKAR_LIPOPROTEIN"/>
    <property type="match status" value="1"/>
</dbReference>
<reference evidence="1 2" key="1">
    <citation type="submission" date="2020-08" db="EMBL/GenBank/DDBJ databases">
        <title>Genomic Encyclopedia of Type Strains, Phase IV (KMG-IV): sequencing the most valuable type-strain genomes for metagenomic binning, comparative biology and taxonomic classification.</title>
        <authorList>
            <person name="Goeker M."/>
        </authorList>
    </citation>
    <scope>NUCLEOTIDE SEQUENCE [LARGE SCALE GENOMIC DNA]</scope>
    <source>
        <strain evidence="1 2">DSM 105074</strain>
    </source>
</reference>
<dbReference type="Proteomes" id="UP000557307">
    <property type="component" value="Unassembled WGS sequence"/>
</dbReference>